<keyword evidence="2" id="KW-1185">Reference proteome</keyword>
<dbReference type="EMBL" id="KZ820417">
    <property type="protein sequence ID" value="PWN47489.1"/>
    <property type="molecule type" value="Genomic_DNA"/>
</dbReference>
<gene>
    <name evidence="1" type="ORF">IE53DRAFT_364636</name>
</gene>
<evidence type="ECO:0000313" key="1">
    <source>
        <dbReference type="EMBL" id="PWN47489.1"/>
    </source>
</evidence>
<evidence type="ECO:0000313" key="2">
    <source>
        <dbReference type="Proteomes" id="UP000245626"/>
    </source>
</evidence>
<name>A0ACD0NNX4_9BASI</name>
<accession>A0ACD0NNX4</accession>
<protein>
    <submittedName>
        <fullName evidence="1">Uncharacterized protein</fullName>
    </submittedName>
</protein>
<proteinExistence type="predicted"/>
<dbReference type="Proteomes" id="UP000245626">
    <property type="component" value="Unassembled WGS sequence"/>
</dbReference>
<reference evidence="1 2" key="1">
    <citation type="journal article" date="2018" name="Mol. Biol. Evol.">
        <title>Broad Genomic Sampling Reveals a Smut Pathogenic Ancestry of the Fungal Clade Ustilaginomycotina.</title>
        <authorList>
            <person name="Kijpornyongpan T."/>
            <person name="Mondo S.J."/>
            <person name="Barry K."/>
            <person name="Sandor L."/>
            <person name="Lee J."/>
            <person name="Lipzen A."/>
            <person name="Pangilinan J."/>
            <person name="LaButti K."/>
            <person name="Hainaut M."/>
            <person name="Henrissat B."/>
            <person name="Grigoriev I.V."/>
            <person name="Spatafora J.W."/>
            <person name="Aime M.C."/>
        </authorList>
    </citation>
    <scope>NUCLEOTIDE SEQUENCE [LARGE SCALE GENOMIC DNA]</scope>
    <source>
        <strain evidence="1 2">SA 807</strain>
    </source>
</reference>
<organism evidence="1 2">
    <name type="scientific">Violaceomyces palustris</name>
    <dbReference type="NCBI Taxonomy" id="1673888"/>
    <lineage>
        <taxon>Eukaryota</taxon>
        <taxon>Fungi</taxon>
        <taxon>Dikarya</taxon>
        <taxon>Basidiomycota</taxon>
        <taxon>Ustilaginomycotina</taxon>
        <taxon>Ustilaginomycetes</taxon>
        <taxon>Violaceomycetales</taxon>
        <taxon>Violaceomycetaceae</taxon>
        <taxon>Violaceomyces</taxon>
    </lineage>
</organism>
<sequence length="606" mass="67822">MYPLFAILSTSSSQPSLTTPPNPHLKSCCRRPPYPSSSIRSSILHPWSAGVATTEPYQEIGKKAIGETRRMRTLEKTLIEVVTAIALGASYESLSDRDLISESLRRRVKLLGLAPTPSAVMERNQDDPADSRQDAQRLLDPFGEEGHFLELVIDDEGGVGDGVDGLWDHLDLLVTDFGYGSQVDDVAERGLKRKSTLFRKVWKALNRVRRSLDEVSGAGEVDWRGLVGNGNGSRCSYEEEGRFRVLISLGGGQTPSWEGRKVEEKEEEEDVILVMVQEDDSIEGLVEHMQVHGQGSDWMERLEGKFVYDNLLPLSNLPGKSFVTPQEAVESYWKRSGRKRGRGGLDHRQIDGSSAGERGEGAEVRVNEYISNADDFWQGFSDEEDDEAGGAASKGDDRKVREGREEDKEEAERKREEEYWNSYGSEEAMGGSGENDARHASVREEDGEREDERRAQGRDWIVGEGSEEEREREAMVRRMMEREFEEDGNLFLGEGGQYHEADVAVKGSVKDPLYPGSLITNQDDSERGEEKEEADSGPIPCGKIGTHREEIVKQRDSALRSLIQGAWSLYRSQPTTGDDVDIPSEAEQDEMKKVEFLKIVQQVLET</sequence>